<organism evidence="2 3">
    <name type="scientific">Meridianimarinicoccus roseus</name>
    <dbReference type="NCBI Taxonomy" id="2072018"/>
    <lineage>
        <taxon>Bacteria</taxon>
        <taxon>Pseudomonadati</taxon>
        <taxon>Pseudomonadota</taxon>
        <taxon>Alphaproteobacteria</taxon>
        <taxon>Rhodobacterales</taxon>
        <taxon>Paracoccaceae</taxon>
        <taxon>Meridianimarinicoccus</taxon>
    </lineage>
</organism>
<name>A0A2V2LCB6_9RHOB</name>
<evidence type="ECO:0000313" key="3">
    <source>
        <dbReference type="Proteomes" id="UP000245680"/>
    </source>
</evidence>
<evidence type="ECO:0000256" key="1">
    <source>
        <dbReference type="SAM" id="Phobius"/>
    </source>
</evidence>
<protein>
    <submittedName>
        <fullName evidence="2">Uncharacterized protein</fullName>
    </submittedName>
</protein>
<reference evidence="2 3" key="1">
    <citation type="submission" date="2018-05" db="EMBL/GenBank/DDBJ databases">
        <title>Rhodobacteraceae gen. nov., sp. nov. isolated from sea water.</title>
        <authorList>
            <person name="Ren Y."/>
        </authorList>
    </citation>
    <scope>NUCLEOTIDE SEQUENCE [LARGE SCALE GENOMIC DNA]</scope>
    <source>
        <strain evidence="2 3">TG-679</strain>
    </source>
</reference>
<evidence type="ECO:0000313" key="2">
    <source>
        <dbReference type="EMBL" id="PWR03098.1"/>
    </source>
</evidence>
<dbReference type="EMBL" id="QGKU01000031">
    <property type="protein sequence ID" value="PWR03098.1"/>
    <property type="molecule type" value="Genomic_DNA"/>
</dbReference>
<sequence length="73" mass="8175">MYEPFDYGPAQVREAHEKLLQMQFEGIDGRLTRIEAVMERLERRLWLTVYGVVATILAQAVGSLVTVAPNGGI</sequence>
<comment type="caution">
    <text evidence="2">The sequence shown here is derived from an EMBL/GenBank/DDBJ whole genome shotgun (WGS) entry which is preliminary data.</text>
</comment>
<proteinExistence type="predicted"/>
<dbReference type="AlphaFoldDB" id="A0A2V2LCB6"/>
<gene>
    <name evidence="2" type="ORF">DKT77_08955</name>
</gene>
<keyword evidence="1" id="KW-0472">Membrane</keyword>
<feature type="transmembrane region" description="Helical" evidence="1">
    <location>
        <begin position="45"/>
        <end position="68"/>
    </location>
</feature>
<keyword evidence="1" id="KW-1133">Transmembrane helix</keyword>
<keyword evidence="1" id="KW-0812">Transmembrane</keyword>
<keyword evidence="3" id="KW-1185">Reference proteome</keyword>
<accession>A0A2V2LCB6</accession>
<dbReference type="Proteomes" id="UP000245680">
    <property type="component" value="Unassembled WGS sequence"/>
</dbReference>
<dbReference type="OrthoDB" id="7873894at2"/>